<dbReference type="GO" id="GO:0005125">
    <property type="term" value="F:cytokine activity"/>
    <property type="evidence" value="ECO:0007669"/>
    <property type="project" value="UniProtKB-KW"/>
</dbReference>
<feature type="signal peptide" evidence="8">
    <location>
        <begin position="1"/>
        <end position="22"/>
    </location>
</feature>
<dbReference type="Ensembl" id="ENSOMET00000012578.1">
    <property type="protein sequence ID" value="ENSOMEP00000023321.1"/>
    <property type="gene ID" value="ENSOMEG00000003343.1"/>
</dbReference>
<reference evidence="9" key="1">
    <citation type="submission" date="2025-08" db="UniProtKB">
        <authorList>
            <consortium name="Ensembl"/>
        </authorList>
    </citation>
    <scope>IDENTIFICATION</scope>
</reference>
<dbReference type="GO" id="GO:0005126">
    <property type="term" value="F:cytokine receptor binding"/>
    <property type="evidence" value="ECO:0007669"/>
    <property type="project" value="InterPro"/>
</dbReference>
<dbReference type="GO" id="GO:0042102">
    <property type="term" value="P:positive regulation of T cell proliferation"/>
    <property type="evidence" value="ECO:0007669"/>
    <property type="project" value="TreeGrafter"/>
</dbReference>
<dbReference type="PANTHER" id="PTHR14356">
    <property type="entry name" value="INTERLEUKIN-15-RELATED"/>
    <property type="match status" value="1"/>
</dbReference>
<dbReference type="GO" id="GO:0001819">
    <property type="term" value="P:positive regulation of cytokine production"/>
    <property type="evidence" value="ECO:0007669"/>
    <property type="project" value="TreeGrafter"/>
</dbReference>
<dbReference type="GeneTree" id="ENSGT00940000177064"/>
<evidence type="ECO:0000313" key="10">
    <source>
        <dbReference type="Proteomes" id="UP000261560"/>
    </source>
</evidence>
<dbReference type="GO" id="GO:0005615">
    <property type="term" value="C:extracellular space"/>
    <property type="evidence" value="ECO:0007669"/>
    <property type="project" value="UniProtKB-KW"/>
</dbReference>
<organism evidence="9 10">
    <name type="scientific">Oryzias melastigma</name>
    <name type="common">Marine medaka</name>
    <dbReference type="NCBI Taxonomy" id="30732"/>
    <lineage>
        <taxon>Eukaryota</taxon>
        <taxon>Metazoa</taxon>
        <taxon>Chordata</taxon>
        <taxon>Craniata</taxon>
        <taxon>Vertebrata</taxon>
        <taxon>Euteleostomi</taxon>
        <taxon>Actinopterygii</taxon>
        <taxon>Neopterygii</taxon>
        <taxon>Teleostei</taxon>
        <taxon>Neoteleostei</taxon>
        <taxon>Acanthomorphata</taxon>
        <taxon>Ovalentaria</taxon>
        <taxon>Atherinomorphae</taxon>
        <taxon>Beloniformes</taxon>
        <taxon>Adrianichthyidae</taxon>
        <taxon>Oryziinae</taxon>
        <taxon>Oryzias</taxon>
    </lineage>
</organism>
<dbReference type="GO" id="GO:0042119">
    <property type="term" value="P:neutrophil activation"/>
    <property type="evidence" value="ECO:0007669"/>
    <property type="project" value="TreeGrafter"/>
</dbReference>
<dbReference type="Pfam" id="PF02372">
    <property type="entry name" value="IL15"/>
    <property type="match status" value="1"/>
</dbReference>
<dbReference type="SUPFAM" id="SSF47266">
    <property type="entry name" value="4-helical cytokines"/>
    <property type="match status" value="1"/>
</dbReference>
<evidence type="ECO:0000256" key="8">
    <source>
        <dbReference type="SAM" id="SignalP"/>
    </source>
</evidence>
<dbReference type="InterPro" id="IPR009079">
    <property type="entry name" value="4_helix_cytokine-like_core"/>
</dbReference>
<dbReference type="PROSITE" id="PS51257">
    <property type="entry name" value="PROKAR_LIPOPROTEIN"/>
    <property type="match status" value="1"/>
</dbReference>
<comment type="similarity">
    <text evidence="2 7">Belongs to the IL-15/IL-21 family.</text>
</comment>
<keyword evidence="5 8" id="KW-0732">Signal</keyword>
<keyword evidence="3 7" id="KW-0202">Cytokine</keyword>
<evidence type="ECO:0000256" key="4">
    <source>
        <dbReference type="ARBA" id="ARBA00022525"/>
    </source>
</evidence>
<name>A0A3B3D0E4_ORYME</name>
<evidence type="ECO:0000256" key="6">
    <source>
        <dbReference type="ARBA" id="ARBA00023157"/>
    </source>
</evidence>
<keyword evidence="10" id="KW-1185">Reference proteome</keyword>
<keyword evidence="4" id="KW-0964">Secreted</keyword>
<keyword evidence="6" id="KW-1015">Disulfide bond</keyword>
<dbReference type="PaxDb" id="30732-ENSOMEP00000023321"/>
<evidence type="ECO:0000256" key="1">
    <source>
        <dbReference type="ARBA" id="ARBA00004613"/>
    </source>
</evidence>
<evidence type="ECO:0000256" key="3">
    <source>
        <dbReference type="ARBA" id="ARBA00022514"/>
    </source>
</evidence>
<evidence type="ECO:0000256" key="7">
    <source>
        <dbReference type="RuleBase" id="RU003453"/>
    </source>
</evidence>
<dbReference type="PANTHER" id="PTHR14356:SF3">
    <property type="entry name" value="INTERLEUKIN-15"/>
    <property type="match status" value="1"/>
</dbReference>
<evidence type="ECO:0000256" key="5">
    <source>
        <dbReference type="ARBA" id="ARBA00022729"/>
    </source>
</evidence>
<proteinExistence type="inferred from homology"/>
<accession>A0A3B3D0E4</accession>
<dbReference type="InterPro" id="IPR003443">
    <property type="entry name" value="IL-15/IL-21_fam"/>
</dbReference>
<dbReference type="GO" id="GO:0006955">
    <property type="term" value="P:immune response"/>
    <property type="evidence" value="ECO:0007669"/>
    <property type="project" value="InterPro"/>
</dbReference>
<sequence>MEHFIRIAFWIFVFSGCHPTISKSISPIESIFSFLKLMEKEVKCPADLKLYTPTYQKDWDTLECLQKEINGTIKEECEDPNKRIEQVLSLLRNPHPNNGTGQDSVKRTCEEWPVKSFDEFLTSFKDILHQRFSLVVKKSTNV</sequence>
<dbReference type="GO" id="GO:0050778">
    <property type="term" value="P:positive regulation of immune response"/>
    <property type="evidence" value="ECO:0007669"/>
    <property type="project" value="TreeGrafter"/>
</dbReference>
<comment type="subcellular location">
    <subcellularLocation>
        <location evidence="1">Secreted</location>
    </subcellularLocation>
</comment>
<evidence type="ECO:0000313" key="9">
    <source>
        <dbReference type="Ensembl" id="ENSOMEP00000023321.1"/>
    </source>
</evidence>
<dbReference type="Gene3D" id="1.20.1250.70">
    <property type="entry name" value="Interleukin-15/Interleukin-21"/>
    <property type="match status" value="1"/>
</dbReference>
<feature type="chain" id="PRO_5017480950" description="Interleukin" evidence="8">
    <location>
        <begin position="23"/>
        <end position="142"/>
    </location>
</feature>
<protein>
    <recommendedName>
        <fullName evidence="7">Interleukin</fullName>
    </recommendedName>
</protein>
<dbReference type="Proteomes" id="UP000261560">
    <property type="component" value="Unplaced"/>
</dbReference>
<evidence type="ECO:0000256" key="2">
    <source>
        <dbReference type="ARBA" id="ARBA00006050"/>
    </source>
</evidence>
<dbReference type="OMA" id="FIRIAFW"/>
<dbReference type="AlphaFoldDB" id="A0A3B3D0E4"/>
<reference evidence="9" key="2">
    <citation type="submission" date="2025-09" db="UniProtKB">
        <authorList>
            <consortium name="Ensembl"/>
        </authorList>
    </citation>
    <scope>IDENTIFICATION</scope>
</reference>